<dbReference type="RefSeq" id="WP_126787659.1">
    <property type="nucleotide sequence ID" value="NZ_PIPN01000001.1"/>
</dbReference>
<organism evidence="5 6">
    <name type="scientific">Aliidiomarina sedimenti</name>
    <dbReference type="NCBI Taxonomy" id="1933879"/>
    <lineage>
        <taxon>Bacteria</taxon>
        <taxon>Pseudomonadati</taxon>
        <taxon>Pseudomonadota</taxon>
        <taxon>Gammaproteobacteria</taxon>
        <taxon>Alteromonadales</taxon>
        <taxon>Idiomarinaceae</taxon>
        <taxon>Aliidiomarina</taxon>
    </lineage>
</organism>
<comment type="subcellular location">
    <subcellularLocation>
        <location evidence="1">Cytoplasm</location>
    </subcellularLocation>
</comment>
<comment type="caution">
    <text evidence="5">The sequence shown here is derived from an EMBL/GenBank/DDBJ whole genome shotgun (WGS) entry which is preliminary data.</text>
</comment>
<gene>
    <name evidence="5" type="primary">tusD</name>
    <name evidence="5" type="ORF">CWE12_00665</name>
</gene>
<comment type="similarity">
    <text evidence="2">Belongs to the DsrE/TusD family.</text>
</comment>
<dbReference type="EMBL" id="PIPN01000001">
    <property type="protein sequence ID" value="RUO31549.1"/>
    <property type="molecule type" value="Genomic_DNA"/>
</dbReference>
<evidence type="ECO:0000256" key="3">
    <source>
        <dbReference type="ARBA" id="ARBA00022490"/>
    </source>
</evidence>
<evidence type="ECO:0000256" key="4">
    <source>
        <dbReference type="ARBA" id="ARBA00022679"/>
    </source>
</evidence>
<name>A0ABY0C1L5_9GAMM</name>
<dbReference type="PANTHER" id="PTHR34874:SF3">
    <property type="entry name" value="SULFURTRANSFERASE TUSD"/>
    <property type="match status" value="1"/>
</dbReference>
<dbReference type="InterPro" id="IPR003787">
    <property type="entry name" value="Sulphur_relay_DsrE/F-like"/>
</dbReference>
<evidence type="ECO:0000256" key="2">
    <source>
        <dbReference type="ARBA" id="ARBA00007067"/>
    </source>
</evidence>
<dbReference type="NCBIfam" id="TIGR03012">
    <property type="entry name" value="sulf_tusD_dsrE"/>
    <property type="match status" value="1"/>
</dbReference>
<dbReference type="InterPro" id="IPR027396">
    <property type="entry name" value="DsrEFH-like"/>
</dbReference>
<dbReference type="SUPFAM" id="SSF75169">
    <property type="entry name" value="DsrEFH-like"/>
    <property type="match status" value="1"/>
</dbReference>
<keyword evidence="3" id="KW-0963">Cytoplasm</keyword>
<dbReference type="Proteomes" id="UP000287410">
    <property type="component" value="Unassembled WGS sequence"/>
</dbReference>
<evidence type="ECO:0000256" key="1">
    <source>
        <dbReference type="ARBA" id="ARBA00004496"/>
    </source>
</evidence>
<dbReference type="InterPro" id="IPR017463">
    <property type="entry name" value="Sulphur_relay_TusD/DsrE"/>
</dbReference>
<proteinExistence type="inferred from homology"/>
<evidence type="ECO:0000313" key="6">
    <source>
        <dbReference type="Proteomes" id="UP000287410"/>
    </source>
</evidence>
<sequence>MASITCLIQHSPEQGHHSYSAYKFCQAAVAKGHQIKQVFFYGDAVHHGNALAHQSADEQDVRQLWQSLASNHQFPLVICATVAARHGIVAAGDLKDFSAGNLAPGYHAGGLAEYMEAVATSDRLVQF</sequence>
<dbReference type="Gene3D" id="3.40.1260.10">
    <property type="entry name" value="DsrEFH-like"/>
    <property type="match status" value="1"/>
</dbReference>
<accession>A0ABY0C1L5</accession>
<keyword evidence="6" id="KW-1185">Reference proteome</keyword>
<dbReference type="Pfam" id="PF02635">
    <property type="entry name" value="DsrE"/>
    <property type="match status" value="1"/>
</dbReference>
<protein>
    <submittedName>
        <fullName evidence="5">Sulfurtransferase complex subunit TusD</fullName>
    </submittedName>
</protein>
<dbReference type="NCBIfam" id="NF001237">
    <property type="entry name" value="PRK00207.1"/>
    <property type="match status" value="1"/>
</dbReference>
<evidence type="ECO:0000313" key="5">
    <source>
        <dbReference type="EMBL" id="RUO31549.1"/>
    </source>
</evidence>
<dbReference type="PANTHER" id="PTHR34874">
    <property type="entry name" value="PROTEIN YCHN"/>
    <property type="match status" value="1"/>
</dbReference>
<keyword evidence="4" id="KW-0808">Transferase</keyword>
<reference evidence="5 6" key="1">
    <citation type="journal article" date="2018" name="Front. Microbiol.">
        <title>Genome-Based Analysis Reveals the Taxonomy and Diversity of the Family Idiomarinaceae.</title>
        <authorList>
            <person name="Liu Y."/>
            <person name="Lai Q."/>
            <person name="Shao Z."/>
        </authorList>
    </citation>
    <scope>NUCLEOTIDE SEQUENCE [LARGE SCALE GENOMIC DNA]</scope>
    <source>
        <strain evidence="5 6">GBSy1</strain>
    </source>
</reference>